<protein>
    <recommendedName>
        <fullName evidence="12">Probable potassium transport system protein Kup</fullName>
    </recommendedName>
</protein>
<keyword evidence="7 12" id="KW-0769">Symport</keyword>
<feature type="transmembrane region" description="Helical" evidence="12">
    <location>
        <begin position="421"/>
        <end position="441"/>
    </location>
</feature>
<evidence type="ECO:0000256" key="7">
    <source>
        <dbReference type="ARBA" id="ARBA00022847"/>
    </source>
</evidence>
<feature type="transmembrane region" description="Helical" evidence="12">
    <location>
        <begin position="123"/>
        <end position="143"/>
    </location>
</feature>
<dbReference type="InterPro" id="IPR053951">
    <property type="entry name" value="K_trans_N"/>
</dbReference>
<feature type="region of interest" description="Disordered" evidence="13">
    <location>
        <begin position="1"/>
        <end position="25"/>
    </location>
</feature>
<dbReference type="Pfam" id="PF02705">
    <property type="entry name" value="K_trans"/>
    <property type="match status" value="1"/>
</dbReference>
<comment type="function">
    <text evidence="12">Transport of potassium into the cell. Likely operates as a K(+):H(+) symporter.</text>
</comment>
<feature type="transmembrane region" description="Helical" evidence="12">
    <location>
        <begin position="447"/>
        <end position="464"/>
    </location>
</feature>
<dbReference type="GO" id="GO:0015293">
    <property type="term" value="F:symporter activity"/>
    <property type="evidence" value="ECO:0007669"/>
    <property type="project" value="UniProtKB-UniRule"/>
</dbReference>
<feature type="transmembrane region" description="Helical" evidence="12">
    <location>
        <begin position="311"/>
        <end position="340"/>
    </location>
</feature>
<dbReference type="PANTHER" id="PTHR30540:SF79">
    <property type="entry name" value="LOW AFFINITY POTASSIUM TRANSPORT SYSTEM PROTEIN KUP"/>
    <property type="match status" value="1"/>
</dbReference>
<dbReference type="HAMAP" id="MF_01522">
    <property type="entry name" value="Kup"/>
    <property type="match status" value="1"/>
</dbReference>
<name>A0A2T0TTK6_9ACTN</name>
<feature type="transmembrane region" description="Helical" evidence="12">
    <location>
        <begin position="388"/>
        <end position="409"/>
    </location>
</feature>
<comment type="catalytic activity">
    <reaction evidence="12">
        <text>K(+)(in) + H(+)(in) = K(+)(out) + H(+)(out)</text>
        <dbReference type="Rhea" id="RHEA:28490"/>
        <dbReference type="ChEBI" id="CHEBI:15378"/>
        <dbReference type="ChEBI" id="CHEBI:29103"/>
    </reaction>
</comment>
<keyword evidence="11 12" id="KW-0472">Membrane</keyword>
<keyword evidence="5 12" id="KW-0633">Potassium transport</keyword>
<reference evidence="16 17" key="1">
    <citation type="submission" date="2018-03" db="EMBL/GenBank/DDBJ databases">
        <title>Genomic Encyclopedia of Archaeal and Bacterial Type Strains, Phase II (KMG-II): from individual species to whole genera.</title>
        <authorList>
            <person name="Goeker M."/>
        </authorList>
    </citation>
    <scope>NUCLEOTIDE SEQUENCE [LARGE SCALE GENOMIC DNA]</scope>
    <source>
        <strain evidence="16 17">DSM 45416</strain>
    </source>
</reference>
<evidence type="ECO:0000256" key="13">
    <source>
        <dbReference type="SAM" id="MobiDB-lite"/>
    </source>
</evidence>
<evidence type="ECO:0000256" key="11">
    <source>
        <dbReference type="ARBA" id="ARBA00023136"/>
    </source>
</evidence>
<evidence type="ECO:0000256" key="1">
    <source>
        <dbReference type="ARBA" id="ARBA00004141"/>
    </source>
</evidence>
<gene>
    <name evidence="12" type="primary">kup</name>
    <name evidence="16" type="ORF">LY71_10781</name>
</gene>
<evidence type="ECO:0000259" key="14">
    <source>
        <dbReference type="Pfam" id="PF02705"/>
    </source>
</evidence>
<feature type="transmembrane region" description="Helical" evidence="12">
    <location>
        <begin position="193"/>
        <end position="216"/>
    </location>
</feature>
<accession>A0A2T0TTK6</accession>
<dbReference type="GO" id="GO:0005886">
    <property type="term" value="C:plasma membrane"/>
    <property type="evidence" value="ECO:0007669"/>
    <property type="project" value="UniProtKB-SubCell"/>
</dbReference>
<feature type="transmembrane region" description="Helical" evidence="12">
    <location>
        <begin position="236"/>
        <end position="259"/>
    </location>
</feature>
<evidence type="ECO:0000256" key="9">
    <source>
        <dbReference type="ARBA" id="ARBA00022989"/>
    </source>
</evidence>
<evidence type="ECO:0000256" key="3">
    <source>
        <dbReference type="ARBA" id="ARBA00022448"/>
    </source>
</evidence>
<proteinExistence type="inferred from homology"/>
<evidence type="ECO:0000256" key="5">
    <source>
        <dbReference type="ARBA" id="ARBA00022538"/>
    </source>
</evidence>
<evidence type="ECO:0000259" key="15">
    <source>
        <dbReference type="Pfam" id="PF22776"/>
    </source>
</evidence>
<feature type="transmembrane region" description="Helical" evidence="12">
    <location>
        <begin position="163"/>
        <end position="181"/>
    </location>
</feature>
<comment type="caution">
    <text evidence="16">The sequence shown here is derived from an EMBL/GenBank/DDBJ whole genome shotgun (WGS) entry which is preliminary data.</text>
</comment>
<keyword evidence="4 12" id="KW-1003">Cell membrane</keyword>
<evidence type="ECO:0000256" key="10">
    <source>
        <dbReference type="ARBA" id="ARBA00023065"/>
    </source>
</evidence>
<dbReference type="AlphaFoldDB" id="A0A2T0TTK6"/>
<comment type="subcellular location">
    <subcellularLocation>
        <location evidence="12">Cell membrane</location>
        <topology evidence="12">Multi-pass membrane protein</topology>
    </subcellularLocation>
    <subcellularLocation>
        <location evidence="1">Membrane</location>
        <topology evidence="1">Multi-pass membrane protein</topology>
    </subcellularLocation>
</comment>
<evidence type="ECO:0000256" key="2">
    <source>
        <dbReference type="ARBA" id="ARBA00007019"/>
    </source>
</evidence>
<sequence>MAELVSGEVVPQEDPPSARRPGPEPGLGGQALVVGALGVVYGDIGTSPLYAMRTVFAVDGGAVRATVGDVLGVASLVFWSLTLTVSVKYVVFVLRADNDGEGGVLALAALVQRSLDIRSRGRAAVVMGLGVLGASLFYGDSIITPAISVLSAVEGLEVVSPGLSHAVLPLAVAVLTGLFAVQRWGTGRVGGVFGPVMFLWFAALAAAGLAEVVAQPGILRGLSPSYAVRFAAGRPAVALVAMGAVVLAVTGAEALYADLGQFGRRPIRRAWFLLVFPALTLNYLGQAALVARDPTAREDPFFLLLPSWAQLPMVVLATAATVIASQAVIAGAFSVSHQAMRLGYLPRLRVRHTSSREAGQVYVPAVNQALFVAVLLVVLAFGSSARLATAYGVAVTATFLITTALLLVVARVRWRWSWRRLVLLGGVLGVVELTYSVANLAKVAHGGWVTLLIAAALFTVMTTWRRGRAELVTRRVGQEGALDDVLARVRAAALPRVPGVAVYPHPTRETAPLALRATIDRFHVVHDRVVVITGRTTTVPHVPWDRRLRIEQIGVPAEGFLHVTAEFGFQDATDFPAVLRHAFPRSADPGGADDPDTATWFVTRLTLRPTRRAGPGAWRTRLFVVLASHAAGQADFLHLPTDRTVVMGARIDL</sequence>
<keyword evidence="17" id="KW-1185">Reference proteome</keyword>
<dbReference type="InterPro" id="IPR023051">
    <property type="entry name" value="Kup"/>
</dbReference>
<feature type="domain" description="K+ potassium transporter integral membrane" evidence="14">
    <location>
        <begin position="33"/>
        <end position="486"/>
    </location>
</feature>
<evidence type="ECO:0000256" key="8">
    <source>
        <dbReference type="ARBA" id="ARBA00022958"/>
    </source>
</evidence>
<comment type="caution">
    <text evidence="12">Lacks conserved residue(s) required for the propagation of feature annotation.</text>
</comment>
<evidence type="ECO:0000313" key="17">
    <source>
        <dbReference type="Proteomes" id="UP000239210"/>
    </source>
</evidence>
<dbReference type="RefSeq" id="WP_211297264.1">
    <property type="nucleotide sequence ID" value="NZ_PVTG01000007.1"/>
</dbReference>
<evidence type="ECO:0000256" key="12">
    <source>
        <dbReference type="HAMAP-Rule" id="MF_01522"/>
    </source>
</evidence>
<dbReference type="GO" id="GO:0015079">
    <property type="term" value="F:potassium ion transmembrane transporter activity"/>
    <property type="evidence" value="ECO:0007669"/>
    <property type="project" value="UniProtKB-UniRule"/>
</dbReference>
<feature type="domain" description="K+ potassium transporter C-terminal" evidence="15">
    <location>
        <begin position="498"/>
        <end position="652"/>
    </location>
</feature>
<dbReference type="Pfam" id="PF22776">
    <property type="entry name" value="K_trans_C"/>
    <property type="match status" value="1"/>
</dbReference>
<keyword evidence="9 12" id="KW-1133">Transmembrane helix</keyword>
<evidence type="ECO:0000313" key="16">
    <source>
        <dbReference type="EMBL" id="PRY48999.1"/>
    </source>
</evidence>
<dbReference type="EMBL" id="PVTG01000007">
    <property type="protein sequence ID" value="PRY48999.1"/>
    <property type="molecule type" value="Genomic_DNA"/>
</dbReference>
<keyword evidence="10 12" id="KW-0406">Ion transport</keyword>
<evidence type="ECO:0000256" key="6">
    <source>
        <dbReference type="ARBA" id="ARBA00022692"/>
    </source>
</evidence>
<keyword evidence="3 12" id="KW-0813">Transport</keyword>
<dbReference type="InterPro" id="IPR053952">
    <property type="entry name" value="K_trans_C"/>
</dbReference>
<dbReference type="Proteomes" id="UP000239210">
    <property type="component" value="Unassembled WGS sequence"/>
</dbReference>
<dbReference type="PANTHER" id="PTHR30540">
    <property type="entry name" value="OSMOTIC STRESS POTASSIUM TRANSPORTER"/>
    <property type="match status" value="1"/>
</dbReference>
<comment type="similarity">
    <text evidence="2 12">Belongs to the HAK/KUP transporter (TC 2.A.72) family.</text>
</comment>
<dbReference type="InterPro" id="IPR003855">
    <property type="entry name" value="K+_transporter"/>
</dbReference>
<keyword evidence="6 12" id="KW-0812">Transmembrane</keyword>
<keyword evidence="8 12" id="KW-0630">Potassium</keyword>
<feature type="transmembrane region" description="Helical" evidence="12">
    <location>
        <begin position="361"/>
        <end position="382"/>
    </location>
</feature>
<evidence type="ECO:0000256" key="4">
    <source>
        <dbReference type="ARBA" id="ARBA00022475"/>
    </source>
</evidence>
<feature type="transmembrane region" description="Helical" evidence="12">
    <location>
        <begin position="271"/>
        <end position="291"/>
    </location>
</feature>
<organism evidence="16 17">
    <name type="scientific">Geodermatophilus tzadiensis</name>
    <dbReference type="NCBI Taxonomy" id="1137988"/>
    <lineage>
        <taxon>Bacteria</taxon>
        <taxon>Bacillati</taxon>
        <taxon>Actinomycetota</taxon>
        <taxon>Actinomycetes</taxon>
        <taxon>Geodermatophilales</taxon>
        <taxon>Geodermatophilaceae</taxon>
        <taxon>Geodermatophilus</taxon>
    </lineage>
</organism>